<dbReference type="AlphaFoldDB" id="T1XAR4"/>
<organism evidence="1 2">
    <name type="scientific">Variovorax paradoxus B4</name>
    <dbReference type="NCBI Taxonomy" id="1246301"/>
    <lineage>
        <taxon>Bacteria</taxon>
        <taxon>Pseudomonadati</taxon>
        <taxon>Pseudomonadota</taxon>
        <taxon>Betaproteobacteria</taxon>
        <taxon>Burkholderiales</taxon>
        <taxon>Comamonadaceae</taxon>
        <taxon>Variovorax</taxon>
    </lineage>
</organism>
<dbReference type="Proteomes" id="UP000016223">
    <property type="component" value="Chromosome 1"/>
</dbReference>
<evidence type="ECO:0000313" key="2">
    <source>
        <dbReference type="Proteomes" id="UP000016223"/>
    </source>
</evidence>
<accession>T1XAR4</accession>
<protein>
    <submittedName>
        <fullName evidence="1">Uncharacterized protein</fullName>
    </submittedName>
</protein>
<name>T1XAR4_VARPD</name>
<sequence length="89" mass="9819">MVMVVIIRATNDPSAHAKAGGIMRAREATQTVAGKRWHDMQMEVYKRPAGWRRDCRAKPAGIRGAGLQRCVGSRPSVVDKELHHQEAAS</sequence>
<dbReference type="KEGG" id="vpd:VAPA_1c21560"/>
<gene>
    <name evidence="1" type="ORF">VAPA_1c21560</name>
</gene>
<proteinExistence type="predicted"/>
<dbReference type="EMBL" id="CP003911">
    <property type="protein sequence ID" value="AGU49260.1"/>
    <property type="molecule type" value="Genomic_DNA"/>
</dbReference>
<evidence type="ECO:0000313" key="1">
    <source>
        <dbReference type="EMBL" id="AGU49260.1"/>
    </source>
</evidence>
<dbReference type="HOGENOM" id="CLU_2453760_0_0_4"/>
<reference evidence="1 2" key="1">
    <citation type="submission" date="2012-10" db="EMBL/GenBank/DDBJ databases">
        <title>Genome sequence of Variovorax paradoxus B4.</title>
        <authorList>
            <person name="Schuldes J."/>
            <person name="Brandt U."/>
            <person name="Hiessl S."/>
            <person name="Wuebbeler J.H."/>
            <person name="Thuermer A."/>
            <person name="Steinbuechel A."/>
            <person name="Daniel R."/>
        </authorList>
    </citation>
    <scope>NUCLEOTIDE SEQUENCE [LARGE SCALE GENOMIC DNA]</scope>
    <source>
        <strain evidence="1 2">B4</strain>
    </source>
</reference>